<evidence type="ECO:0000256" key="2">
    <source>
        <dbReference type="SAM" id="Phobius"/>
    </source>
</evidence>
<dbReference type="Pfam" id="PF00535">
    <property type="entry name" value="Glycos_transf_2"/>
    <property type="match status" value="1"/>
</dbReference>
<comment type="caution">
    <text evidence="4">The sequence shown here is derived from an EMBL/GenBank/DDBJ whole genome shotgun (WGS) entry which is preliminary data.</text>
</comment>
<keyword evidence="2" id="KW-0472">Membrane</keyword>
<organism evidence="4 5">
    <name type="scientific">Ferruginivarius sediminum</name>
    <dbReference type="NCBI Taxonomy" id="2661937"/>
    <lineage>
        <taxon>Bacteria</taxon>
        <taxon>Pseudomonadati</taxon>
        <taxon>Pseudomonadota</taxon>
        <taxon>Alphaproteobacteria</taxon>
        <taxon>Rhodospirillales</taxon>
        <taxon>Rhodospirillaceae</taxon>
        <taxon>Ferruginivarius</taxon>
    </lineage>
</organism>
<reference evidence="4 5" key="1">
    <citation type="submission" date="2018-07" db="EMBL/GenBank/DDBJ databases">
        <title>Venubactetium sediminum gen. nov., sp. nov., isolated from a marine solar saltern.</title>
        <authorList>
            <person name="Wang S."/>
        </authorList>
    </citation>
    <scope>NUCLEOTIDE SEQUENCE [LARGE SCALE GENOMIC DNA]</scope>
    <source>
        <strain evidence="4 5">WD2A32</strain>
    </source>
</reference>
<evidence type="ECO:0000313" key="5">
    <source>
        <dbReference type="Proteomes" id="UP000253941"/>
    </source>
</evidence>
<dbReference type="GO" id="GO:0016740">
    <property type="term" value="F:transferase activity"/>
    <property type="evidence" value="ECO:0007669"/>
    <property type="project" value="UniProtKB-KW"/>
</dbReference>
<dbReference type="EMBL" id="QPMH01000002">
    <property type="protein sequence ID" value="RDD63603.1"/>
    <property type="molecule type" value="Genomic_DNA"/>
</dbReference>
<keyword evidence="2" id="KW-0812">Transmembrane</keyword>
<accession>A0A369TE62</accession>
<dbReference type="CDD" id="cd02511">
    <property type="entry name" value="Beta4Glucosyltransferase"/>
    <property type="match status" value="1"/>
</dbReference>
<feature type="domain" description="Glycosyltransferase 2-like" evidence="3">
    <location>
        <begin position="8"/>
        <end position="119"/>
    </location>
</feature>
<protein>
    <submittedName>
        <fullName evidence="4">Glycosyltransferase family 2 protein</fullName>
    </submittedName>
</protein>
<proteinExistence type="inferred from homology"/>
<evidence type="ECO:0000256" key="1">
    <source>
        <dbReference type="ARBA" id="ARBA00038494"/>
    </source>
</evidence>
<gene>
    <name evidence="4" type="ORF">DRB17_03710</name>
</gene>
<keyword evidence="5" id="KW-1185">Reference proteome</keyword>
<dbReference type="AlphaFoldDB" id="A0A369TE62"/>
<dbReference type="Gene3D" id="3.90.550.10">
    <property type="entry name" value="Spore Coat Polysaccharide Biosynthesis Protein SpsA, Chain A"/>
    <property type="match status" value="1"/>
</dbReference>
<sequence length="256" mass="28465">MTGEPQLSALVVAHNEAANLPDCLDSLRFCDEIVVVLDRCTDDSKAIAEAAGARTLEGAWPVEGDRRNAGNDACRGAWIFEVDADERVPEALAQEIRATVRASDADYHLVPFDNYIGGRLVRHGWGASFGVSSAPRLCRKGVKTWGRQRVHPALTWKDGARQGERLRARMVHYADASISDMLARLDRYTTARARDLRESGNLGSAARNYRRIVTRFWKCFVSRKGYREGGLGFLVAVCAGLYPILSYLKARYDETD</sequence>
<dbReference type="PANTHER" id="PTHR43630:SF2">
    <property type="entry name" value="GLYCOSYLTRANSFERASE"/>
    <property type="match status" value="1"/>
</dbReference>
<dbReference type="InterPro" id="IPR001173">
    <property type="entry name" value="Glyco_trans_2-like"/>
</dbReference>
<dbReference type="InterPro" id="IPR029044">
    <property type="entry name" value="Nucleotide-diphossugar_trans"/>
</dbReference>
<dbReference type="SUPFAM" id="SSF53448">
    <property type="entry name" value="Nucleotide-diphospho-sugar transferases"/>
    <property type="match status" value="1"/>
</dbReference>
<evidence type="ECO:0000259" key="3">
    <source>
        <dbReference type="Pfam" id="PF00535"/>
    </source>
</evidence>
<dbReference type="Proteomes" id="UP000253941">
    <property type="component" value="Unassembled WGS sequence"/>
</dbReference>
<comment type="similarity">
    <text evidence="1">Belongs to the glycosyltransferase 2 family. WaaE/KdtX subfamily.</text>
</comment>
<evidence type="ECO:0000313" key="4">
    <source>
        <dbReference type="EMBL" id="RDD63603.1"/>
    </source>
</evidence>
<name>A0A369TE62_9PROT</name>
<dbReference type="RefSeq" id="WP_114580859.1">
    <property type="nucleotide sequence ID" value="NZ_QPMH01000002.1"/>
</dbReference>
<feature type="transmembrane region" description="Helical" evidence="2">
    <location>
        <begin position="230"/>
        <end position="248"/>
    </location>
</feature>
<keyword evidence="4" id="KW-0808">Transferase</keyword>
<dbReference type="PANTHER" id="PTHR43630">
    <property type="entry name" value="POLY-BETA-1,6-N-ACETYL-D-GLUCOSAMINE SYNTHASE"/>
    <property type="match status" value="1"/>
</dbReference>
<keyword evidence="2" id="KW-1133">Transmembrane helix</keyword>